<reference evidence="3 4" key="1">
    <citation type="submission" date="2021-05" db="EMBL/GenBank/DDBJ databases">
        <title>Novel species in genus Arthrobacter.</title>
        <authorList>
            <person name="Zhang G."/>
        </authorList>
    </citation>
    <scope>NUCLEOTIDE SEQUENCE [LARGE SCALE GENOMIC DNA]</scope>
    <source>
        <strain evidence="4">zg-ZUI227</strain>
    </source>
</reference>
<evidence type="ECO:0000256" key="1">
    <source>
        <dbReference type="SAM" id="Phobius"/>
    </source>
</evidence>
<dbReference type="InterPro" id="IPR009597">
    <property type="entry name" value="DUF1206"/>
</dbReference>
<feature type="transmembrane region" description="Helical" evidence="1">
    <location>
        <begin position="157"/>
        <end position="174"/>
    </location>
</feature>
<dbReference type="RefSeq" id="WP_210230282.1">
    <property type="nucleotide sequence ID" value="NZ_CP076022.1"/>
</dbReference>
<dbReference type="EMBL" id="CP076022">
    <property type="protein sequence ID" value="QWC10916.1"/>
    <property type="molecule type" value="Genomic_DNA"/>
</dbReference>
<feature type="transmembrane region" description="Helical" evidence="1">
    <location>
        <begin position="109"/>
        <end position="130"/>
    </location>
</feature>
<organism evidence="3 4">
    <name type="scientific">Arthrobacter jiangjiafuii</name>
    <dbReference type="NCBI Taxonomy" id="2817475"/>
    <lineage>
        <taxon>Bacteria</taxon>
        <taxon>Bacillati</taxon>
        <taxon>Actinomycetota</taxon>
        <taxon>Actinomycetes</taxon>
        <taxon>Micrococcales</taxon>
        <taxon>Micrococcaceae</taxon>
        <taxon>Arthrobacter</taxon>
    </lineage>
</organism>
<keyword evidence="1" id="KW-1133">Transmembrane helix</keyword>
<name>A0A975M7M7_9MICC</name>
<feature type="domain" description="DUF1206" evidence="2">
    <location>
        <begin position="204"/>
        <end position="272"/>
    </location>
</feature>
<feature type="transmembrane region" description="Helical" evidence="1">
    <location>
        <begin position="62"/>
        <end position="88"/>
    </location>
</feature>
<feature type="domain" description="DUF1206" evidence="2">
    <location>
        <begin position="29"/>
        <end position="94"/>
    </location>
</feature>
<keyword evidence="1" id="KW-0472">Membrane</keyword>
<evidence type="ECO:0000259" key="2">
    <source>
        <dbReference type="Pfam" id="PF06724"/>
    </source>
</evidence>
<proteinExistence type="predicted"/>
<feature type="transmembrane region" description="Helical" evidence="1">
    <location>
        <begin position="249"/>
        <end position="267"/>
    </location>
</feature>
<evidence type="ECO:0000313" key="4">
    <source>
        <dbReference type="Proteomes" id="UP000676885"/>
    </source>
</evidence>
<gene>
    <name evidence="3" type="ORF">KKR91_04730</name>
</gene>
<feature type="domain" description="DUF1206" evidence="2">
    <location>
        <begin position="117"/>
        <end position="179"/>
    </location>
</feature>
<keyword evidence="1" id="KW-0812">Transmembrane</keyword>
<dbReference type="Pfam" id="PF06724">
    <property type="entry name" value="DUF1206"/>
    <property type="match status" value="3"/>
</dbReference>
<sequence length="274" mass="28118">MADDTAAGSPAEALERASNNDSLDFLARAGFAVMALLHILIGFIALRLVFGRYGDADTSGALGPLAASAAGPALMWGGCAACAALALRQLGEATVRVRRKPAGTRLTKAVSSGSLVLIYGSVAATFAAFARGRGRDSGDSTAHFSSTVLASPAGRPALTAVGLLILGIGVYFIYKGARRKFRSELRHFAGTRRGQAIEVLGVTGHVAKGIALILAGGLFIFAALHNSPGESTGLDGSLKRLLAAPDGPYIVAVIATGLICYGAFALVRARYGRM</sequence>
<evidence type="ECO:0000313" key="3">
    <source>
        <dbReference type="EMBL" id="QWC10916.1"/>
    </source>
</evidence>
<dbReference type="KEGG" id="ajg:KKR91_04730"/>
<dbReference type="AlphaFoldDB" id="A0A975M7M7"/>
<feature type="transmembrane region" description="Helical" evidence="1">
    <location>
        <begin position="25"/>
        <end position="50"/>
    </location>
</feature>
<keyword evidence="4" id="KW-1185">Reference proteome</keyword>
<feature type="transmembrane region" description="Helical" evidence="1">
    <location>
        <begin position="195"/>
        <end position="224"/>
    </location>
</feature>
<accession>A0A975M7M7</accession>
<protein>
    <submittedName>
        <fullName evidence="3">DUF1206 domain-containing protein</fullName>
    </submittedName>
</protein>
<dbReference type="Proteomes" id="UP000676885">
    <property type="component" value="Chromosome"/>
</dbReference>